<comment type="similarity">
    <text evidence="2">Belongs to the HpcH/HpaI aldolase family.</text>
</comment>
<dbReference type="PANTHER" id="PTHR32308">
    <property type="entry name" value="LYASE BETA SUBUNIT, PUTATIVE (AFU_ORTHOLOGUE AFUA_4G13030)-RELATED"/>
    <property type="match status" value="1"/>
</dbReference>
<dbReference type="PANTHER" id="PTHR32308:SF10">
    <property type="entry name" value="CITRATE LYASE SUBUNIT BETA"/>
    <property type="match status" value="1"/>
</dbReference>
<keyword evidence="6" id="KW-0456">Lyase</keyword>
<evidence type="ECO:0000256" key="3">
    <source>
        <dbReference type="ARBA" id="ARBA00022723"/>
    </source>
</evidence>
<dbReference type="Proteomes" id="UP000753724">
    <property type="component" value="Unassembled WGS sequence"/>
</dbReference>
<comment type="cofactor">
    <cofactor evidence="1">
        <name>Mg(2+)</name>
        <dbReference type="ChEBI" id="CHEBI:18420"/>
    </cofactor>
</comment>
<dbReference type="Gene3D" id="3.20.20.60">
    <property type="entry name" value="Phosphoenolpyruvate-binding domains"/>
    <property type="match status" value="1"/>
</dbReference>
<evidence type="ECO:0000313" key="6">
    <source>
        <dbReference type="EMBL" id="NBC35877.1"/>
    </source>
</evidence>
<dbReference type="InterPro" id="IPR015813">
    <property type="entry name" value="Pyrv/PenolPyrv_kinase-like_dom"/>
</dbReference>
<keyword evidence="7" id="KW-1185">Reference proteome</keyword>
<evidence type="ECO:0000259" key="5">
    <source>
        <dbReference type="Pfam" id="PF03328"/>
    </source>
</evidence>
<sequence>MPANNAKAIAKARTLPADVIILDLEDAVAPEAKEDAREGALKAAYTGGFGHRELVIRVNGLDTPWGADDLEALARAGADAILVPKVASPRDVLRYHEALTGAPTELQLWTMIETAGSVLRLDEIGALAKSTRLSAWVIGPNDLAKEMRSRQTPDRMAIAPMLALAVAAARAHGLCVLDGVCNEFRDLARFSAEAEQGAIFGFDGKTLIHPAQVDPCNAVFSPSQADLTWAQAVIDAFALPENAGKGAIQVAGKMAELLHLDDARRLVALAQRIAKATA</sequence>
<dbReference type="SUPFAM" id="SSF51621">
    <property type="entry name" value="Phosphoenolpyruvate/pyruvate domain"/>
    <property type="match status" value="1"/>
</dbReference>
<proteinExistence type="inferred from homology"/>
<dbReference type="Pfam" id="PF03328">
    <property type="entry name" value="HpcH_HpaI"/>
    <property type="match status" value="1"/>
</dbReference>
<evidence type="ECO:0000313" key="7">
    <source>
        <dbReference type="Proteomes" id="UP000753724"/>
    </source>
</evidence>
<comment type="caution">
    <text evidence="6">The sequence shown here is derived from an EMBL/GenBank/DDBJ whole genome shotgun (WGS) entry which is preliminary data.</text>
</comment>
<organism evidence="6 7">
    <name type="scientific">Novosphingobium ovatum</name>
    <dbReference type="NCBI Taxonomy" id="1908523"/>
    <lineage>
        <taxon>Bacteria</taxon>
        <taxon>Pseudomonadati</taxon>
        <taxon>Pseudomonadota</taxon>
        <taxon>Alphaproteobacteria</taxon>
        <taxon>Sphingomonadales</taxon>
        <taxon>Sphingomonadaceae</taxon>
        <taxon>Novosphingobium</taxon>
    </lineage>
</organism>
<feature type="domain" description="HpcH/HpaI aldolase/citrate lyase" evidence="5">
    <location>
        <begin position="2"/>
        <end position="210"/>
    </location>
</feature>
<reference evidence="7" key="1">
    <citation type="submission" date="2020-01" db="EMBL/GenBank/DDBJ databases">
        <title>Sphingomonas sp. strain CSW-10.</title>
        <authorList>
            <person name="Chen W.-M."/>
        </authorList>
    </citation>
    <scope>NUCLEOTIDE SEQUENCE [LARGE SCALE GENOMIC DNA]</scope>
    <source>
        <strain evidence="7">FSY-8</strain>
    </source>
</reference>
<accession>A0ABW9XBG8</accession>
<dbReference type="PIRSF" id="PIRSF015582">
    <property type="entry name" value="Cit_lyase_B"/>
    <property type="match status" value="1"/>
</dbReference>
<evidence type="ECO:0000256" key="4">
    <source>
        <dbReference type="ARBA" id="ARBA00022842"/>
    </source>
</evidence>
<dbReference type="InterPro" id="IPR011206">
    <property type="entry name" value="Citrate_lyase_beta/mcl1/mcl2"/>
</dbReference>
<dbReference type="GO" id="GO:0016829">
    <property type="term" value="F:lyase activity"/>
    <property type="evidence" value="ECO:0007669"/>
    <property type="project" value="UniProtKB-KW"/>
</dbReference>
<keyword evidence="4" id="KW-0460">Magnesium</keyword>
<dbReference type="InterPro" id="IPR005000">
    <property type="entry name" value="Aldolase/citrate-lyase_domain"/>
</dbReference>
<protein>
    <submittedName>
        <fullName evidence="6">CoA ester lyase</fullName>
    </submittedName>
</protein>
<keyword evidence="3" id="KW-0479">Metal-binding</keyword>
<name>A0ABW9XBG8_9SPHN</name>
<evidence type="ECO:0000256" key="1">
    <source>
        <dbReference type="ARBA" id="ARBA00001946"/>
    </source>
</evidence>
<dbReference type="EMBL" id="JAAAPO010000002">
    <property type="protein sequence ID" value="NBC35877.1"/>
    <property type="molecule type" value="Genomic_DNA"/>
</dbReference>
<dbReference type="InterPro" id="IPR040442">
    <property type="entry name" value="Pyrv_kinase-like_dom_sf"/>
</dbReference>
<evidence type="ECO:0000256" key="2">
    <source>
        <dbReference type="ARBA" id="ARBA00005568"/>
    </source>
</evidence>
<gene>
    <name evidence="6" type="ORF">GTZ99_04825</name>
</gene>